<dbReference type="Proteomes" id="UP000236161">
    <property type="component" value="Unassembled WGS sequence"/>
</dbReference>
<dbReference type="AlphaFoldDB" id="A0A2I0AQ95"/>
<name>A0A2I0AQ95_9ASPA</name>
<protein>
    <submittedName>
        <fullName evidence="1">Uncharacterized protein</fullName>
    </submittedName>
</protein>
<accession>A0A2I0AQ95</accession>
<dbReference type="PANTHER" id="PTHR35770">
    <property type="entry name" value="U2 SMALL NUCLEAR RIBONUCLEOPROTEIN AUXILIARY FACTOR-LIKE PROTEIN"/>
    <property type="match status" value="1"/>
</dbReference>
<organism evidence="1 2">
    <name type="scientific">Apostasia shenzhenica</name>
    <dbReference type="NCBI Taxonomy" id="1088818"/>
    <lineage>
        <taxon>Eukaryota</taxon>
        <taxon>Viridiplantae</taxon>
        <taxon>Streptophyta</taxon>
        <taxon>Embryophyta</taxon>
        <taxon>Tracheophyta</taxon>
        <taxon>Spermatophyta</taxon>
        <taxon>Magnoliopsida</taxon>
        <taxon>Liliopsida</taxon>
        <taxon>Asparagales</taxon>
        <taxon>Orchidaceae</taxon>
        <taxon>Apostasioideae</taxon>
        <taxon>Apostasia</taxon>
    </lineage>
</organism>
<dbReference type="PANTHER" id="PTHR35770:SF1">
    <property type="entry name" value="U2 SMALL NUCLEAR RIBONUCLEOPROTEIN AUXILIARY FACTOR-LIKE PROTEIN"/>
    <property type="match status" value="1"/>
</dbReference>
<gene>
    <name evidence="1" type="ORF">AXF42_Ash016777</name>
</gene>
<keyword evidence="2" id="KW-1185">Reference proteome</keyword>
<evidence type="ECO:0000313" key="1">
    <source>
        <dbReference type="EMBL" id="PKA57731.1"/>
    </source>
</evidence>
<evidence type="ECO:0000313" key="2">
    <source>
        <dbReference type="Proteomes" id="UP000236161"/>
    </source>
</evidence>
<reference evidence="1 2" key="1">
    <citation type="journal article" date="2017" name="Nature">
        <title>The Apostasia genome and the evolution of orchids.</title>
        <authorList>
            <person name="Zhang G.Q."/>
            <person name="Liu K.W."/>
            <person name="Li Z."/>
            <person name="Lohaus R."/>
            <person name="Hsiao Y.Y."/>
            <person name="Niu S.C."/>
            <person name="Wang J.Y."/>
            <person name="Lin Y.C."/>
            <person name="Xu Q."/>
            <person name="Chen L.J."/>
            <person name="Yoshida K."/>
            <person name="Fujiwara S."/>
            <person name="Wang Z.W."/>
            <person name="Zhang Y.Q."/>
            <person name="Mitsuda N."/>
            <person name="Wang M."/>
            <person name="Liu G.H."/>
            <person name="Pecoraro L."/>
            <person name="Huang H.X."/>
            <person name="Xiao X.J."/>
            <person name="Lin M."/>
            <person name="Wu X.Y."/>
            <person name="Wu W.L."/>
            <person name="Chen Y.Y."/>
            <person name="Chang S.B."/>
            <person name="Sakamoto S."/>
            <person name="Ohme-Takagi M."/>
            <person name="Yagi M."/>
            <person name="Zeng S.J."/>
            <person name="Shen C.Y."/>
            <person name="Yeh C.M."/>
            <person name="Luo Y.B."/>
            <person name="Tsai W.C."/>
            <person name="Van de Peer Y."/>
            <person name="Liu Z.J."/>
        </authorList>
    </citation>
    <scope>NUCLEOTIDE SEQUENCE [LARGE SCALE GENOMIC DNA]</scope>
    <source>
        <strain evidence="2">cv. Shenzhen</strain>
        <tissue evidence="1">Stem</tissue>
    </source>
</reference>
<dbReference type="OrthoDB" id="775087at2759"/>
<proteinExistence type="predicted"/>
<dbReference type="EMBL" id="KZ451961">
    <property type="protein sequence ID" value="PKA57731.1"/>
    <property type="molecule type" value="Genomic_DNA"/>
</dbReference>
<sequence>MECLAYIFWLKPEENFLNTTFGFCVSDGSLVQGTTSHAKLIARKAKGLPRISISLSGLVDLSAKDAAVNFSWQLFKAYKNKHIDVMKGIFAKLSACSFCFTGQQQLTRLKEVLSSERTLVVVLDMPWNAVTHVRHGKNDVALGFTHRDTSKTSQDMSWTQFSPKLIAPCTGNGVVGGADCDRRCSVPSCPRLSDLSWDIGNERPSRRHVYGQDAAQEPRVNISPPHCQGANIDMGPGMQIVARVDALPKACKDKMGATPADSYPCTL</sequence>